<evidence type="ECO:0000256" key="3">
    <source>
        <dbReference type="ARBA" id="ARBA00022884"/>
    </source>
</evidence>
<dbReference type="Gene3D" id="1.10.455.10">
    <property type="entry name" value="Ribosomal protein S7 domain"/>
    <property type="match status" value="1"/>
</dbReference>
<dbReference type="GO" id="GO:0019843">
    <property type="term" value="F:rRNA binding"/>
    <property type="evidence" value="ECO:0007669"/>
    <property type="project" value="UniProtKB-UniRule"/>
</dbReference>
<dbReference type="FunFam" id="1.10.455.10:FF:000001">
    <property type="entry name" value="30S ribosomal protein S7"/>
    <property type="match status" value="1"/>
</dbReference>
<dbReference type="GO" id="GO:0015935">
    <property type="term" value="C:small ribosomal subunit"/>
    <property type="evidence" value="ECO:0007669"/>
    <property type="project" value="InterPro"/>
</dbReference>
<comment type="caution">
    <text evidence="9">The sequence shown here is derived from an EMBL/GenBank/DDBJ whole genome shotgun (WGS) entry which is preliminary data.</text>
</comment>
<evidence type="ECO:0000256" key="5">
    <source>
        <dbReference type="ARBA" id="ARBA00023274"/>
    </source>
</evidence>
<reference evidence="9 10" key="1">
    <citation type="submission" date="2016-09" db="EMBL/GenBank/DDBJ databases">
        <title>Genome-resolved meta-omics ties microbial dynamics to process performance in biotechnology for thiocyanate degradation.</title>
        <authorList>
            <person name="Kantor R.S."/>
            <person name="Huddy R.J."/>
            <person name="Iyer R."/>
            <person name="Thomas B.C."/>
            <person name="Brown C.T."/>
            <person name="Anantharaman K."/>
            <person name="Tringe S."/>
            <person name="Hettich R.L."/>
            <person name="Harrison S.T."/>
            <person name="Banfield J.F."/>
        </authorList>
    </citation>
    <scope>NUCLEOTIDE SEQUENCE [LARGE SCALE GENOMIC DNA]</scope>
    <source>
        <strain evidence="9">59-99</strain>
    </source>
</reference>
<comment type="function">
    <text evidence="6">One of the primary rRNA binding proteins, it binds directly to 16S rRNA where it nucleates assembly of the head domain of the 30S subunit. Is located at the subunit interface close to the decoding center, probably blocks exit of the E-site tRNA.</text>
</comment>
<dbReference type="PANTHER" id="PTHR11205">
    <property type="entry name" value="RIBOSOMAL PROTEIN S7"/>
    <property type="match status" value="1"/>
</dbReference>
<dbReference type="InterPro" id="IPR023798">
    <property type="entry name" value="Ribosomal_uS7_dom"/>
</dbReference>
<protein>
    <recommendedName>
        <fullName evidence="6">Small ribosomal subunit protein uS7</fullName>
    </recommendedName>
</protein>
<dbReference type="CDD" id="cd14869">
    <property type="entry name" value="uS7_Bacteria"/>
    <property type="match status" value="1"/>
</dbReference>
<sequence length="155" mass="17752">MRKKRAEKRRVAPDPRFNDVIVAKFVNNVMDEGKKATARTLVYNALDMIGKKTEQNPLDVFRKAIQNASPALEIRPRRVGGATYQVPMEVREERRVALAIRWIKKFASERRDRSMAAKLASELMAAANGEGGAIKRRDEMHRMADANRAFAHFKW</sequence>
<evidence type="ECO:0000256" key="2">
    <source>
        <dbReference type="ARBA" id="ARBA00022730"/>
    </source>
</evidence>
<comment type="subunit">
    <text evidence="6">Part of the 30S ribosomal subunit. Contacts proteins S9 and S11.</text>
</comment>
<dbReference type="HAMAP" id="MF_00480_B">
    <property type="entry name" value="Ribosomal_uS7_B"/>
    <property type="match status" value="1"/>
</dbReference>
<name>A0A1M3KW93_9BACT</name>
<dbReference type="NCBIfam" id="TIGR01029">
    <property type="entry name" value="rpsG_bact"/>
    <property type="match status" value="1"/>
</dbReference>
<dbReference type="PIRSF" id="PIRSF002122">
    <property type="entry name" value="RPS7p_RPS7a_RPS5e_RPS7o"/>
    <property type="match status" value="1"/>
</dbReference>
<dbReference type="InterPro" id="IPR005717">
    <property type="entry name" value="Ribosomal_uS7_bac/org-type"/>
</dbReference>
<keyword evidence="4 6" id="KW-0689">Ribosomal protein</keyword>
<feature type="domain" description="Small ribosomal subunit protein uS7" evidence="8">
    <location>
        <begin position="1"/>
        <end position="148"/>
    </location>
</feature>
<evidence type="ECO:0000256" key="4">
    <source>
        <dbReference type="ARBA" id="ARBA00022980"/>
    </source>
</evidence>
<dbReference type="Proteomes" id="UP000184233">
    <property type="component" value="Unassembled WGS sequence"/>
</dbReference>
<evidence type="ECO:0000256" key="1">
    <source>
        <dbReference type="ARBA" id="ARBA00007151"/>
    </source>
</evidence>
<comment type="similarity">
    <text evidence="1 6 7">Belongs to the universal ribosomal protein uS7 family.</text>
</comment>
<organism evidence="9 10">
    <name type="scientific">Candidatus Kapaibacterium thiocyanatum</name>
    <dbReference type="NCBI Taxonomy" id="1895771"/>
    <lineage>
        <taxon>Bacteria</taxon>
        <taxon>Pseudomonadati</taxon>
        <taxon>Candidatus Kapaibacteriota</taxon>
        <taxon>Candidatus Kapaibacteriia</taxon>
        <taxon>Candidatus Kapaibacteriales</taxon>
        <taxon>Candidatus Kapaibacteriaceae</taxon>
        <taxon>Candidatus Kapaibacterium</taxon>
    </lineage>
</organism>
<dbReference type="GO" id="GO:0003735">
    <property type="term" value="F:structural constituent of ribosome"/>
    <property type="evidence" value="ECO:0007669"/>
    <property type="project" value="InterPro"/>
</dbReference>
<dbReference type="STRING" id="1895771.BGO89_09065"/>
<keyword evidence="6" id="KW-0820">tRNA-binding</keyword>
<keyword evidence="5 6" id="KW-0687">Ribonucleoprotein</keyword>
<evidence type="ECO:0000256" key="6">
    <source>
        <dbReference type="HAMAP-Rule" id="MF_00480"/>
    </source>
</evidence>
<accession>A0A1M3KW93</accession>
<dbReference type="InterPro" id="IPR000235">
    <property type="entry name" value="Ribosomal_uS7"/>
</dbReference>
<dbReference type="GO" id="GO:0006412">
    <property type="term" value="P:translation"/>
    <property type="evidence" value="ECO:0007669"/>
    <property type="project" value="UniProtKB-UniRule"/>
</dbReference>
<proteinExistence type="inferred from homology"/>
<keyword evidence="2 6" id="KW-0699">rRNA-binding</keyword>
<evidence type="ECO:0000256" key="7">
    <source>
        <dbReference type="RuleBase" id="RU003619"/>
    </source>
</evidence>
<dbReference type="InterPro" id="IPR036823">
    <property type="entry name" value="Ribosomal_uS7_dom_sf"/>
</dbReference>
<evidence type="ECO:0000313" key="9">
    <source>
        <dbReference type="EMBL" id="OJX56682.1"/>
    </source>
</evidence>
<evidence type="ECO:0000259" key="8">
    <source>
        <dbReference type="Pfam" id="PF00177"/>
    </source>
</evidence>
<dbReference type="SUPFAM" id="SSF47973">
    <property type="entry name" value="Ribosomal protein S7"/>
    <property type="match status" value="1"/>
</dbReference>
<dbReference type="GO" id="GO:0000049">
    <property type="term" value="F:tRNA binding"/>
    <property type="evidence" value="ECO:0007669"/>
    <property type="project" value="UniProtKB-UniRule"/>
</dbReference>
<dbReference type="PROSITE" id="PS00052">
    <property type="entry name" value="RIBOSOMAL_S7"/>
    <property type="match status" value="1"/>
</dbReference>
<dbReference type="AlphaFoldDB" id="A0A1M3KW93"/>
<dbReference type="EMBL" id="MKVH01000024">
    <property type="protein sequence ID" value="OJX56682.1"/>
    <property type="molecule type" value="Genomic_DNA"/>
</dbReference>
<dbReference type="Pfam" id="PF00177">
    <property type="entry name" value="Ribosomal_S7"/>
    <property type="match status" value="1"/>
</dbReference>
<gene>
    <name evidence="6" type="primary">rpsG</name>
    <name evidence="9" type="ORF">BGO89_09065</name>
</gene>
<keyword evidence="3 6" id="KW-0694">RNA-binding</keyword>
<evidence type="ECO:0000313" key="10">
    <source>
        <dbReference type="Proteomes" id="UP000184233"/>
    </source>
</evidence>
<dbReference type="InterPro" id="IPR020606">
    <property type="entry name" value="Ribosomal_uS7_CS"/>
</dbReference>